<name>K1Q9U4_MAGGI</name>
<dbReference type="AlphaFoldDB" id="K1Q9U4"/>
<sequence>MVGAGHLRPYTECVVRAPGRSYRGQGCNLVPQPNIVSVLLYFSFMAGIPEWNKAPAAKTVLKSLSYYRRTERIYRV</sequence>
<proteinExistence type="predicted"/>
<evidence type="ECO:0000313" key="1">
    <source>
        <dbReference type="EMBL" id="EKC18206.1"/>
    </source>
</evidence>
<protein>
    <submittedName>
        <fullName evidence="1">Uncharacterized protein</fullName>
    </submittedName>
</protein>
<dbReference type="EMBL" id="JH815775">
    <property type="protein sequence ID" value="EKC18206.1"/>
    <property type="molecule type" value="Genomic_DNA"/>
</dbReference>
<gene>
    <name evidence="1" type="ORF">CGI_10014580</name>
</gene>
<reference evidence="1" key="1">
    <citation type="journal article" date="2012" name="Nature">
        <title>The oyster genome reveals stress adaptation and complexity of shell formation.</title>
        <authorList>
            <person name="Zhang G."/>
            <person name="Fang X."/>
            <person name="Guo X."/>
            <person name="Li L."/>
            <person name="Luo R."/>
            <person name="Xu F."/>
            <person name="Yang P."/>
            <person name="Zhang L."/>
            <person name="Wang X."/>
            <person name="Qi H."/>
            <person name="Xiong Z."/>
            <person name="Que H."/>
            <person name="Xie Y."/>
            <person name="Holland P.W."/>
            <person name="Paps J."/>
            <person name="Zhu Y."/>
            <person name="Wu F."/>
            <person name="Chen Y."/>
            <person name="Wang J."/>
            <person name="Peng C."/>
            <person name="Meng J."/>
            <person name="Yang L."/>
            <person name="Liu J."/>
            <person name="Wen B."/>
            <person name="Zhang N."/>
            <person name="Huang Z."/>
            <person name="Zhu Q."/>
            <person name="Feng Y."/>
            <person name="Mount A."/>
            <person name="Hedgecock D."/>
            <person name="Xu Z."/>
            <person name="Liu Y."/>
            <person name="Domazet-Loso T."/>
            <person name="Du Y."/>
            <person name="Sun X."/>
            <person name="Zhang S."/>
            <person name="Liu B."/>
            <person name="Cheng P."/>
            <person name="Jiang X."/>
            <person name="Li J."/>
            <person name="Fan D."/>
            <person name="Wang W."/>
            <person name="Fu W."/>
            <person name="Wang T."/>
            <person name="Wang B."/>
            <person name="Zhang J."/>
            <person name="Peng Z."/>
            <person name="Li Y."/>
            <person name="Li N."/>
            <person name="Wang J."/>
            <person name="Chen M."/>
            <person name="He Y."/>
            <person name="Tan F."/>
            <person name="Song X."/>
            <person name="Zheng Q."/>
            <person name="Huang R."/>
            <person name="Yang H."/>
            <person name="Du X."/>
            <person name="Chen L."/>
            <person name="Yang M."/>
            <person name="Gaffney P.M."/>
            <person name="Wang S."/>
            <person name="Luo L."/>
            <person name="She Z."/>
            <person name="Ming Y."/>
            <person name="Huang W."/>
            <person name="Zhang S."/>
            <person name="Huang B."/>
            <person name="Zhang Y."/>
            <person name="Qu T."/>
            <person name="Ni P."/>
            <person name="Miao G."/>
            <person name="Wang J."/>
            <person name="Wang Q."/>
            <person name="Steinberg C.E."/>
            <person name="Wang H."/>
            <person name="Li N."/>
            <person name="Qian L."/>
            <person name="Zhang G."/>
            <person name="Li Y."/>
            <person name="Yang H."/>
            <person name="Liu X."/>
            <person name="Wang J."/>
            <person name="Yin Y."/>
            <person name="Wang J."/>
        </authorList>
    </citation>
    <scope>NUCLEOTIDE SEQUENCE [LARGE SCALE GENOMIC DNA]</scope>
    <source>
        <strain evidence="1">05x7-T-G4-1.051#20</strain>
    </source>
</reference>
<dbReference type="InParanoid" id="K1Q9U4"/>
<organism evidence="1">
    <name type="scientific">Magallana gigas</name>
    <name type="common">Pacific oyster</name>
    <name type="synonym">Crassostrea gigas</name>
    <dbReference type="NCBI Taxonomy" id="29159"/>
    <lineage>
        <taxon>Eukaryota</taxon>
        <taxon>Metazoa</taxon>
        <taxon>Spiralia</taxon>
        <taxon>Lophotrochozoa</taxon>
        <taxon>Mollusca</taxon>
        <taxon>Bivalvia</taxon>
        <taxon>Autobranchia</taxon>
        <taxon>Pteriomorphia</taxon>
        <taxon>Ostreida</taxon>
        <taxon>Ostreoidea</taxon>
        <taxon>Ostreidae</taxon>
        <taxon>Magallana</taxon>
    </lineage>
</organism>
<accession>K1Q9U4</accession>
<dbReference type="HOGENOM" id="CLU_2656877_0_0_1"/>